<keyword evidence="2 3" id="KW-0040">ANK repeat</keyword>
<dbReference type="Pfam" id="PF12796">
    <property type="entry name" value="Ank_2"/>
    <property type="match status" value="1"/>
</dbReference>
<dbReference type="SMART" id="SM00248">
    <property type="entry name" value="ANK"/>
    <property type="match status" value="4"/>
</dbReference>
<dbReference type="PROSITE" id="PS50088">
    <property type="entry name" value="ANK_REPEAT"/>
    <property type="match status" value="1"/>
</dbReference>
<dbReference type="InterPro" id="IPR002110">
    <property type="entry name" value="Ankyrin_rpt"/>
</dbReference>
<dbReference type="PANTHER" id="PTHR24198">
    <property type="entry name" value="ANKYRIN REPEAT AND PROTEIN KINASE DOMAIN-CONTAINING PROTEIN"/>
    <property type="match status" value="1"/>
</dbReference>
<dbReference type="PRINTS" id="PR01415">
    <property type="entry name" value="ANKYRIN"/>
</dbReference>
<organism evidence="4 5">
    <name type="scientific">Trichogramma kaykai</name>
    <dbReference type="NCBI Taxonomy" id="54128"/>
    <lineage>
        <taxon>Eukaryota</taxon>
        <taxon>Metazoa</taxon>
        <taxon>Ecdysozoa</taxon>
        <taxon>Arthropoda</taxon>
        <taxon>Hexapoda</taxon>
        <taxon>Insecta</taxon>
        <taxon>Pterygota</taxon>
        <taxon>Neoptera</taxon>
        <taxon>Endopterygota</taxon>
        <taxon>Hymenoptera</taxon>
        <taxon>Apocrita</taxon>
        <taxon>Proctotrupomorpha</taxon>
        <taxon>Chalcidoidea</taxon>
        <taxon>Trichogrammatidae</taxon>
        <taxon>Trichogramma</taxon>
    </lineage>
</organism>
<dbReference type="PANTHER" id="PTHR24198:SF165">
    <property type="entry name" value="ANKYRIN REPEAT-CONTAINING PROTEIN-RELATED"/>
    <property type="match status" value="1"/>
</dbReference>
<sequence length="340" mass="38999">MFFAETRTSTWCPDRVIRVPFVPIVSGRVRARVQTMSAFDLSKANYFKRGQNVPASKLPAFDVPSNKRLETKHPMMLHRDTVRQIFIDNPKLDVNCVDPESGVTLFHVACEFGFVDVVERLLARHAAAPREFDHRPVDARDELGNTPLHLALRHAHPDNRAVAKLLLRAGADPDAADRYGSTALHTICKRDYDTARRLAQTLFKICQDVLGRAPRVDTRDKWGRTPLEWAVQSRTVPLLEVLLEHSHADLLSGFVFPYPNYYDVYLKPRECESSRDFIARIDFATDCVLKCLKRRGWVTKEEDPAKIKLIYRRYGLTKYATPNQFEKSKKLYAYSGPRQA</sequence>
<feature type="repeat" description="ANK" evidence="3">
    <location>
        <begin position="143"/>
        <end position="178"/>
    </location>
</feature>
<protein>
    <submittedName>
        <fullName evidence="4">Uncharacterized protein</fullName>
    </submittedName>
</protein>
<reference evidence="4 5" key="1">
    <citation type="journal article" date="2024" name="bioRxiv">
        <title>A reference genome for Trichogramma kaykai: A tiny desert-dwelling parasitoid wasp with competing sex-ratio distorters.</title>
        <authorList>
            <person name="Culotta J."/>
            <person name="Lindsey A.R."/>
        </authorList>
    </citation>
    <scope>NUCLEOTIDE SEQUENCE [LARGE SCALE GENOMIC DNA]</scope>
    <source>
        <strain evidence="4 5">KSX58</strain>
    </source>
</reference>
<dbReference type="Proteomes" id="UP001627154">
    <property type="component" value="Unassembled WGS sequence"/>
</dbReference>
<dbReference type="SUPFAM" id="SSF48403">
    <property type="entry name" value="Ankyrin repeat"/>
    <property type="match status" value="1"/>
</dbReference>
<dbReference type="InterPro" id="IPR036770">
    <property type="entry name" value="Ankyrin_rpt-contain_sf"/>
</dbReference>
<dbReference type="PROSITE" id="PS50297">
    <property type="entry name" value="ANK_REP_REGION"/>
    <property type="match status" value="1"/>
</dbReference>
<evidence type="ECO:0000313" key="5">
    <source>
        <dbReference type="Proteomes" id="UP001627154"/>
    </source>
</evidence>
<proteinExistence type="predicted"/>
<accession>A0ABD2XBJ7</accession>
<name>A0ABD2XBJ7_9HYME</name>
<comment type="caution">
    <text evidence="4">The sequence shown here is derived from an EMBL/GenBank/DDBJ whole genome shotgun (WGS) entry which is preliminary data.</text>
</comment>
<evidence type="ECO:0000256" key="2">
    <source>
        <dbReference type="ARBA" id="ARBA00023043"/>
    </source>
</evidence>
<dbReference type="AlphaFoldDB" id="A0ABD2XBJ7"/>
<evidence type="ECO:0000313" key="4">
    <source>
        <dbReference type="EMBL" id="KAL3402632.1"/>
    </source>
</evidence>
<dbReference type="Gene3D" id="1.25.40.20">
    <property type="entry name" value="Ankyrin repeat-containing domain"/>
    <property type="match status" value="1"/>
</dbReference>
<keyword evidence="5" id="KW-1185">Reference proteome</keyword>
<dbReference type="EMBL" id="JBJJXI010000034">
    <property type="protein sequence ID" value="KAL3402632.1"/>
    <property type="molecule type" value="Genomic_DNA"/>
</dbReference>
<evidence type="ECO:0000256" key="1">
    <source>
        <dbReference type="ARBA" id="ARBA00022737"/>
    </source>
</evidence>
<evidence type="ECO:0000256" key="3">
    <source>
        <dbReference type="PROSITE-ProRule" id="PRU00023"/>
    </source>
</evidence>
<gene>
    <name evidence="4" type="ORF">TKK_004563</name>
</gene>
<keyword evidence="1" id="KW-0677">Repeat</keyword>